<comment type="similarity">
    <text evidence="1">Belongs to the UPF0065 (bug) family.</text>
</comment>
<dbReference type="InterPro" id="IPR005064">
    <property type="entry name" value="BUG"/>
</dbReference>
<keyword evidence="3" id="KW-0675">Receptor</keyword>
<dbReference type="PANTHER" id="PTHR42928:SF5">
    <property type="entry name" value="BLR1237 PROTEIN"/>
    <property type="match status" value="1"/>
</dbReference>
<accession>A0ABU2CAZ4</accession>
<dbReference type="PIRSF" id="PIRSF017082">
    <property type="entry name" value="YflP"/>
    <property type="match status" value="1"/>
</dbReference>
<evidence type="ECO:0000313" key="4">
    <source>
        <dbReference type="Proteomes" id="UP001180487"/>
    </source>
</evidence>
<reference evidence="3 4" key="1">
    <citation type="submission" date="2023-07" db="EMBL/GenBank/DDBJ databases">
        <title>Sorghum-associated microbial communities from plants grown in Nebraska, USA.</title>
        <authorList>
            <person name="Schachtman D."/>
        </authorList>
    </citation>
    <scope>NUCLEOTIDE SEQUENCE [LARGE SCALE GENOMIC DNA]</scope>
    <source>
        <strain evidence="3 4">BE313</strain>
    </source>
</reference>
<dbReference type="SUPFAM" id="SSF53850">
    <property type="entry name" value="Periplasmic binding protein-like II"/>
    <property type="match status" value="1"/>
</dbReference>
<protein>
    <submittedName>
        <fullName evidence="3">Tripartite-type tricarboxylate transporter receptor subunit TctC</fullName>
    </submittedName>
</protein>
<comment type="caution">
    <text evidence="3">The sequence shown here is derived from an EMBL/GenBank/DDBJ whole genome shotgun (WGS) entry which is preliminary data.</text>
</comment>
<name>A0ABU2CAZ4_9BURK</name>
<dbReference type="Gene3D" id="3.40.190.10">
    <property type="entry name" value="Periplasmic binding protein-like II"/>
    <property type="match status" value="1"/>
</dbReference>
<evidence type="ECO:0000256" key="2">
    <source>
        <dbReference type="SAM" id="SignalP"/>
    </source>
</evidence>
<organism evidence="3 4">
    <name type="scientific">Rhodoferax ferrireducens</name>
    <dbReference type="NCBI Taxonomy" id="192843"/>
    <lineage>
        <taxon>Bacteria</taxon>
        <taxon>Pseudomonadati</taxon>
        <taxon>Pseudomonadota</taxon>
        <taxon>Betaproteobacteria</taxon>
        <taxon>Burkholderiales</taxon>
        <taxon>Comamonadaceae</taxon>
        <taxon>Rhodoferax</taxon>
    </lineage>
</organism>
<dbReference type="EMBL" id="JAVDXT010000003">
    <property type="protein sequence ID" value="MDR7378488.1"/>
    <property type="molecule type" value="Genomic_DNA"/>
</dbReference>
<keyword evidence="2" id="KW-0732">Signal</keyword>
<dbReference type="Proteomes" id="UP001180487">
    <property type="component" value="Unassembled WGS sequence"/>
</dbReference>
<proteinExistence type="inferred from homology"/>
<evidence type="ECO:0000256" key="1">
    <source>
        <dbReference type="ARBA" id="ARBA00006987"/>
    </source>
</evidence>
<gene>
    <name evidence="3" type="ORF">J2X19_003182</name>
</gene>
<dbReference type="InterPro" id="IPR042100">
    <property type="entry name" value="Bug_dom1"/>
</dbReference>
<dbReference type="CDD" id="cd07012">
    <property type="entry name" value="PBP2_Bug_TTT"/>
    <property type="match status" value="1"/>
</dbReference>
<sequence>MKTLLLRCLAAAACSAAVLASAQTVYPTKPITIVVGYPPGGSTDLMARTLGTELSTRLGVPVVIDNVGGAGGSIGAQKVVRAAPDGYTLLVGANNEIAISRLVSASVKYEIKDFTPLGLIASQPMLLVASAKSGVKNLDQFMAQVKANPGKFSYGSSGVGTGLHLAGEMVKDQGGLFLTHIPYRGVAPLVNDLLGSNIEFGVFVLSSGLPYVQNGQMVALGTTEQKRSAVTPQIPALAENPKLKGIDISTWFALMGPANLPEPVASRLKKALGESLQSPDLRKKLEASGSAIAPLNVDMPKFLAEETLKYKKIVDFAKIKE</sequence>
<feature type="signal peptide" evidence="2">
    <location>
        <begin position="1"/>
        <end position="22"/>
    </location>
</feature>
<dbReference type="Gene3D" id="3.40.190.150">
    <property type="entry name" value="Bordetella uptake gene, domain 1"/>
    <property type="match status" value="1"/>
</dbReference>
<evidence type="ECO:0000313" key="3">
    <source>
        <dbReference type="EMBL" id="MDR7378488.1"/>
    </source>
</evidence>
<keyword evidence="4" id="KW-1185">Reference proteome</keyword>
<dbReference type="RefSeq" id="WP_310374683.1">
    <property type="nucleotide sequence ID" value="NZ_JAVDXT010000003.1"/>
</dbReference>
<dbReference type="Pfam" id="PF03401">
    <property type="entry name" value="TctC"/>
    <property type="match status" value="1"/>
</dbReference>
<feature type="chain" id="PRO_5047258234" evidence="2">
    <location>
        <begin position="23"/>
        <end position="321"/>
    </location>
</feature>
<dbReference type="PANTHER" id="PTHR42928">
    <property type="entry name" value="TRICARBOXYLATE-BINDING PROTEIN"/>
    <property type="match status" value="1"/>
</dbReference>